<accession>U2DPP1</accession>
<name>U2DPP1_9BACE</name>
<evidence type="ECO:0000256" key="4">
    <source>
        <dbReference type="ARBA" id="ARBA00023136"/>
    </source>
</evidence>
<dbReference type="InterPro" id="IPR011990">
    <property type="entry name" value="TPR-like_helical_dom_sf"/>
</dbReference>
<dbReference type="InterPro" id="IPR033985">
    <property type="entry name" value="SusD-like_N"/>
</dbReference>
<dbReference type="AlphaFoldDB" id="U2DPP1"/>
<sequence length="647" mass="75143">MMMKTKNIIYSLLFVPSVSLTSCKNYLDVVPDNDIETIETTFEKREDAYAWFKTCYSMITMEISDINTCPSFWGTDEVVADDYTRLNTRYGIPGLMIADGLQMAQSPYGNVWKSTKLYGGIRYCNLFLNHIDGVYNMLQEEKDLWRAEIQALKAQYYFELMRRYGPIILVPENIVASAPIEEMQQPRRPIDEVVNAIVELCDAAISKLPYYKEQEQNHYAYFSKEGAATLKAMTLLYAASKLFNGNTMMADMVNKNGERLFPAYNKEKWKKAAEAADEALTIASKGGKQLVKGSSEWPTSMLNTIRDIQQSCLNYDYNNKEVLLCVRHQRLSPPVFYHPRFPEEELNYYDQYCVGGFGASMKMVEMYYTEHGLPLSEDKQWLASRYAMTMESDERYKNIIPLGEAVLSLHRRREPRFYANIIAHNTFWYKKSVNSTNEPMRCECLQGQLMGTSSKRYDPSIPQCLTGYYVKKFDNADVALKDYYTNSSSESGDILFRLPDLLLASAEAWNEYLDAPDERVYDPLDQVRMRAGIAKVRDAWRTYARNPQKVETQAGMREIIRQEWNIEFAFEGRRFYNLRRWMTAHEELNAPLYGWNIIGDTEERFYNNNKEPIIVWKKRGFTAPRDYLFPISSEEVMISGCVQNPGW</sequence>
<comment type="caution">
    <text evidence="8">The sequence shown here is derived from an EMBL/GenBank/DDBJ whole genome shotgun (WGS) entry which is preliminary data.</text>
</comment>
<dbReference type="SUPFAM" id="SSF48452">
    <property type="entry name" value="TPR-like"/>
    <property type="match status" value="1"/>
</dbReference>
<organism evidence="8 9">
    <name type="scientific">Bacteroides pyogenes F0041</name>
    <dbReference type="NCBI Taxonomy" id="1321819"/>
    <lineage>
        <taxon>Bacteria</taxon>
        <taxon>Pseudomonadati</taxon>
        <taxon>Bacteroidota</taxon>
        <taxon>Bacteroidia</taxon>
        <taxon>Bacteroidales</taxon>
        <taxon>Bacteroidaceae</taxon>
        <taxon>Bacteroides</taxon>
    </lineage>
</organism>
<evidence type="ECO:0000259" key="6">
    <source>
        <dbReference type="Pfam" id="PF07980"/>
    </source>
</evidence>
<protein>
    <submittedName>
        <fullName evidence="8">SusD family protein</fullName>
    </submittedName>
</protein>
<dbReference type="InterPro" id="IPR012944">
    <property type="entry name" value="SusD_RagB_dom"/>
</dbReference>
<evidence type="ECO:0000259" key="7">
    <source>
        <dbReference type="Pfam" id="PF14322"/>
    </source>
</evidence>
<dbReference type="PATRIC" id="fig|1321819.3.peg.2827"/>
<feature type="domain" description="RagB/SusD" evidence="6">
    <location>
        <begin position="339"/>
        <end position="647"/>
    </location>
</feature>
<dbReference type="Pfam" id="PF07980">
    <property type="entry name" value="SusD_RagB"/>
    <property type="match status" value="1"/>
</dbReference>
<evidence type="ECO:0000256" key="1">
    <source>
        <dbReference type="ARBA" id="ARBA00004442"/>
    </source>
</evidence>
<reference evidence="8 9" key="1">
    <citation type="submission" date="2013-08" db="EMBL/GenBank/DDBJ databases">
        <authorList>
            <person name="Weinstock G."/>
            <person name="Sodergren E."/>
            <person name="Wylie T."/>
            <person name="Fulton L."/>
            <person name="Fulton R."/>
            <person name="Fronick C."/>
            <person name="O'Laughlin M."/>
            <person name="Godfrey J."/>
            <person name="Miner T."/>
            <person name="Herter B."/>
            <person name="Appelbaum E."/>
            <person name="Cordes M."/>
            <person name="Lek S."/>
            <person name="Wollam A."/>
            <person name="Pepin K.H."/>
            <person name="Palsikar V.B."/>
            <person name="Mitreva M."/>
            <person name="Wilson R.K."/>
        </authorList>
    </citation>
    <scope>NUCLEOTIDE SEQUENCE [LARGE SCALE GENOMIC DNA]</scope>
    <source>
        <strain evidence="8 9">F0041</strain>
    </source>
</reference>
<evidence type="ECO:0000313" key="9">
    <source>
        <dbReference type="Proteomes" id="UP000016496"/>
    </source>
</evidence>
<dbReference type="Gene3D" id="1.25.40.390">
    <property type="match status" value="1"/>
</dbReference>
<dbReference type="Proteomes" id="UP000016496">
    <property type="component" value="Unassembled WGS sequence"/>
</dbReference>
<dbReference type="EMBL" id="AWSV01000155">
    <property type="protein sequence ID" value="ERI81671.1"/>
    <property type="molecule type" value="Genomic_DNA"/>
</dbReference>
<keyword evidence="5" id="KW-0998">Cell outer membrane</keyword>
<evidence type="ECO:0000256" key="3">
    <source>
        <dbReference type="ARBA" id="ARBA00022729"/>
    </source>
</evidence>
<evidence type="ECO:0000313" key="8">
    <source>
        <dbReference type="EMBL" id="ERI81671.1"/>
    </source>
</evidence>
<evidence type="ECO:0000256" key="2">
    <source>
        <dbReference type="ARBA" id="ARBA00006275"/>
    </source>
</evidence>
<evidence type="ECO:0000256" key="5">
    <source>
        <dbReference type="ARBA" id="ARBA00023237"/>
    </source>
</evidence>
<keyword evidence="4" id="KW-0472">Membrane</keyword>
<dbReference type="RefSeq" id="WP_021646819.1">
    <property type="nucleotide sequence ID" value="NZ_KE993153.1"/>
</dbReference>
<proteinExistence type="inferred from homology"/>
<gene>
    <name evidence="8" type="ORF">HMPREF1981_03060</name>
</gene>
<dbReference type="PROSITE" id="PS51257">
    <property type="entry name" value="PROKAR_LIPOPROTEIN"/>
    <property type="match status" value="1"/>
</dbReference>
<keyword evidence="3" id="KW-0732">Signal</keyword>
<dbReference type="HOGENOM" id="CLU_015553_0_3_10"/>
<comment type="subcellular location">
    <subcellularLocation>
        <location evidence="1">Cell outer membrane</location>
    </subcellularLocation>
</comment>
<feature type="domain" description="SusD-like N-terminal" evidence="7">
    <location>
        <begin position="26"/>
        <end position="228"/>
    </location>
</feature>
<dbReference type="Pfam" id="PF14322">
    <property type="entry name" value="SusD-like_3"/>
    <property type="match status" value="1"/>
</dbReference>
<dbReference type="GO" id="GO:0009279">
    <property type="term" value="C:cell outer membrane"/>
    <property type="evidence" value="ECO:0007669"/>
    <property type="project" value="UniProtKB-SubCell"/>
</dbReference>
<comment type="similarity">
    <text evidence="2">Belongs to the SusD family.</text>
</comment>